<reference evidence="1" key="1">
    <citation type="submission" date="2020-11" db="EMBL/GenBank/DDBJ databases">
        <authorList>
            <person name="Tran Van P."/>
        </authorList>
    </citation>
    <scope>NUCLEOTIDE SEQUENCE</scope>
</reference>
<dbReference type="OrthoDB" id="10250730at2759"/>
<dbReference type="SUPFAM" id="SSF56281">
    <property type="entry name" value="Metallo-hydrolase/oxidoreductase"/>
    <property type="match status" value="1"/>
</dbReference>
<sequence>MSGNSERIVASDPETFSVTILFTGYAIPVEHSANAMRANCSCVLLRGDNDVCAIVDPLTPWDKDKLIEASGRWWEIAFQEETFTKQLISEAVCNWDTSATFPEINIGGLRIVSTPGHTQECVTVLAKTHDYGLLAIAGDLFENENDVSDPSQWLSAGSWDPETQRKSRYHIATLADTIVPGHGQLFRVTEDIRNKLREQC</sequence>
<dbReference type="InterPro" id="IPR039344">
    <property type="entry name" value="MBLAC1"/>
</dbReference>
<dbReference type="InterPro" id="IPR036866">
    <property type="entry name" value="RibonucZ/Hydroxyglut_hydro"/>
</dbReference>
<name>A0A7R8ZKR3_9CRUS</name>
<dbReference type="PANTHER" id="PTHR23200:SF48">
    <property type="entry name" value="METALLO-BETA-LACTAMASE DOMAIN-CONTAINING PROTEIN 1"/>
    <property type="match status" value="1"/>
</dbReference>
<protein>
    <submittedName>
        <fullName evidence="1">Uncharacterized protein</fullName>
    </submittedName>
</protein>
<evidence type="ECO:0000313" key="1">
    <source>
        <dbReference type="EMBL" id="CAD7225117.1"/>
    </source>
</evidence>
<dbReference type="AlphaFoldDB" id="A0A7R8ZKR3"/>
<proteinExistence type="predicted"/>
<organism evidence="1">
    <name type="scientific">Cyprideis torosa</name>
    <dbReference type="NCBI Taxonomy" id="163714"/>
    <lineage>
        <taxon>Eukaryota</taxon>
        <taxon>Metazoa</taxon>
        <taxon>Ecdysozoa</taxon>
        <taxon>Arthropoda</taxon>
        <taxon>Crustacea</taxon>
        <taxon>Oligostraca</taxon>
        <taxon>Ostracoda</taxon>
        <taxon>Podocopa</taxon>
        <taxon>Podocopida</taxon>
        <taxon>Cytherocopina</taxon>
        <taxon>Cytheroidea</taxon>
        <taxon>Cytherideidae</taxon>
        <taxon>Cyprideis</taxon>
    </lineage>
</organism>
<dbReference type="PANTHER" id="PTHR23200">
    <property type="entry name" value="METALLO-BETA-LACTAMASE DOMAIN-CONTAINING PROTEIN 1"/>
    <property type="match status" value="1"/>
</dbReference>
<accession>A0A7R8ZKR3</accession>
<dbReference type="Gene3D" id="3.60.15.10">
    <property type="entry name" value="Ribonuclease Z/Hydroxyacylglutathione hydrolase-like"/>
    <property type="match status" value="1"/>
</dbReference>
<dbReference type="EMBL" id="OB660504">
    <property type="protein sequence ID" value="CAD7225117.1"/>
    <property type="molecule type" value="Genomic_DNA"/>
</dbReference>
<gene>
    <name evidence="1" type="ORF">CTOB1V02_LOCUS3064</name>
</gene>